<gene>
    <name evidence="2" type="ORF">G5A66_09775</name>
    <name evidence="1" type="ORF">G5A75_09800</name>
</gene>
<protein>
    <submittedName>
        <fullName evidence="2">Uncharacterized protein</fullName>
    </submittedName>
</protein>
<evidence type="ECO:0000313" key="2">
    <source>
        <dbReference type="EMBL" id="NVH58926.1"/>
    </source>
</evidence>
<dbReference type="RefSeq" id="WP_101695892.1">
    <property type="nucleotide sequence ID" value="NZ_JAAITX010000006.1"/>
</dbReference>
<dbReference type="EMBL" id="JAAIUO010000006">
    <property type="protein sequence ID" value="NSK15153.1"/>
    <property type="molecule type" value="Genomic_DNA"/>
</dbReference>
<keyword evidence="3" id="KW-1185">Reference proteome</keyword>
<organism evidence="2 3">
    <name type="scientific">Dorea phocaeensis</name>
    <dbReference type="NCBI Taxonomy" id="2040291"/>
    <lineage>
        <taxon>Bacteria</taxon>
        <taxon>Bacillati</taxon>
        <taxon>Bacillota</taxon>
        <taxon>Clostridia</taxon>
        <taxon>Lachnospirales</taxon>
        <taxon>Lachnospiraceae</taxon>
        <taxon>Dorea</taxon>
    </lineage>
</organism>
<dbReference type="Proteomes" id="UP000701680">
    <property type="component" value="Unassembled WGS sequence"/>
</dbReference>
<proteinExistence type="predicted"/>
<sequence>MGNHALEQLRRETKDDARLFGCIRELYEQGVPFAELKALIPDIRRTREQLYIKRMLENNNEVLLSMISKEMSFLLDAKERQEEEEFKKLDQLIRQQQSYRKAASETGPVQKLKHLFLPA</sequence>
<dbReference type="Proteomes" id="UP000528555">
    <property type="component" value="Unassembled WGS sequence"/>
</dbReference>
<evidence type="ECO:0000313" key="4">
    <source>
        <dbReference type="Proteomes" id="UP000701680"/>
    </source>
</evidence>
<evidence type="ECO:0000313" key="3">
    <source>
        <dbReference type="Proteomes" id="UP000528555"/>
    </source>
</evidence>
<dbReference type="EMBL" id="JAAITX010000006">
    <property type="protein sequence ID" value="NVH58926.1"/>
    <property type="molecule type" value="Genomic_DNA"/>
</dbReference>
<reference evidence="3 4" key="1">
    <citation type="journal article" date="2020" name="Cell Host Microbe">
        <title>Functional and Genomic Variation between Human-Derived Isolates of Lachnospiraceae Reveals Inter- and Intra-Species Diversity.</title>
        <authorList>
            <person name="Sorbara M.T."/>
            <person name="Littmann E.R."/>
            <person name="Fontana E."/>
            <person name="Moody T.U."/>
            <person name="Kohout C.E."/>
            <person name="Gjonbalaj M."/>
            <person name="Eaton V."/>
            <person name="Seok R."/>
            <person name="Leiner I.M."/>
            <person name="Pamer E.G."/>
        </authorList>
    </citation>
    <scope>NUCLEOTIDE SEQUENCE [LARGE SCALE GENOMIC DNA]</scope>
    <source>
        <strain evidence="2 3">MSK.17.11</strain>
        <strain evidence="1 4">MSK.17.38</strain>
    </source>
</reference>
<dbReference type="AlphaFoldDB" id="A0A850HLM2"/>
<name>A0A850HLM2_9FIRM</name>
<evidence type="ECO:0000313" key="1">
    <source>
        <dbReference type="EMBL" id="NSK15153.1"/>
    </source>
</evidence>
<reference evidence="2" key="2">
    <citation type="submission" date="2020-02" db="EMBL/GenBank/DDBJ databases">
        <authorList>
            <person name="Littmann E."/>
            <person name="Sorbara M."/>
        </authorList>
    </citation>
    <scope>NUCLEOTIDE SEQUENCE</scope>
    <source>
        <strain evidence="2">MSK.17.11</strain>
        <strain evidence="1">MSK.17.38</strain>
    </source>
</reference>
<comment type="caution">
    <text evidence="2">The sequence shown here is derived from an EMBL/GenBank/DDBJ whole genome shotgun (WGS) entry which is preliminary data.</text>
</comment>
<dbReference type="OrthoDB" id="9811174at2"/>
<accession>A0A850HLM2</accession>